<dbReference type="InterPro" id="IPR052705">
    <property type="entry name" value="Gliding_Motility_GTPase"/>
</dbReference>
<evidence type="ECO:0000256" key="2">
    <source>
        <dbReference type="ARBA" id="ARBA00022741"/>
    </source>
</evidence>
<protein>
    <submittedName>
        <fullName evidence="5">ATP/GTP-binding protein</fullName>
    </submittedName>
</protein>
<evidence type="ECO:0000313" key="6">
    <source>
        <dbReference type="Proteomes" id="UP001597063"/>
    </source>
</evidence>
<evidence type="ECO:0000256" key="3">
    <source>
        <dbReference type="ARBA" id="ARBA00022801"/>
    </source>
</evidence>
<dbReference type="CDD" id="cd00882">
    <property type="entry name" value="Ras_like_GTPase"/>
    <property type="match status" value="1"/>
</dbReference>
<dbReference type="Pfam" id="PF03029">
    <property type="entry name" value="ATP_bind_1"/>
    <property type="match status" value="1"/>
</dbReference>
<organism evidence="5 6">
    <name type="scientific">Actinomadura fibrosa</name>
    <dbReference type="NCBI Taxonomy" id="111802"/>
    <lineage>
        <taxon>Bacteria</taxon>
        <taxon>Bacillati</taxon>
        <taxon>Actinomycetota</taxon>
        <taxon>Actinomycetes</taxon>
        <taxon>Streptosporangiales</taxon>
        <taxon>Thermomonosporaceae</taxon>
        <taxon>Actinomadura</taxon>
    </lineage>
</organism>
<dbReference type="EMBL" id="JBHTGP010000001">
    <property type="protein sequence ID" value="MFD0682976.1"/>
    <property type="molecule type" value="Genomic_DNA"/>
</dbReference>
<dbReference type="SUPFAM" id="SSF52540">
    <property type="entry name" value="P-loop containing nucleoside triphosphate hydrolases"/>
    <property type="match status" value="1"/>
</dbReference>
<evidence type="ECO:0000256" key="1">
    <source>
        <dbReference type="ARBA" id="ARBA00005290"/>
    </source>
</evidence>
<comment type="caution">
    <text evidence="5">The sequence shown here is derived from an EMBL/GenBank/DDBJ whole genome shotgun (WGS) entry which is preliminary data.</text>
</comment>
<dbReference type="InterPro" id="IPR027417">
    <property type="entry name" value="P-loop_NTPase"/>
</dbReference>
<dbReference type="Gene3D" id="3.40.50.300">
    <property type="entry name" value="P-loop containing nucleotide triphosphate hydrolases"/>
    <property type="match status" value="1"/>
</dbReference>
<dbReference type="InterPro" id="IPR004130">
    <property type="entry name" value="Gpn"/>
</dbReference>
<reference evidence="6" key="1">
    <citation type="journal article" date="2019" name="Int. J. Syst. Evol. Microbiol.">
        <title>The Global Catalogue of Microorganisms (GCM) 10K type strain sequencing project: providing services to taxonomists for standard genome sequencing and annotation.</title>
        <authorList>
            <consortium name="The Broad Institute Genomics Platform"/>
            <consortium name="The Broad Institute Genome Sequencing Center for Infectious Disease"/>
            <person name="Wu L."/>
            <person name="Ma J."/>
        </authorList>
    </citation>
    <scope>NUCLEOTIDE SEQUENCE [LARGE SCALE GENOMIC DNA]</scope>
    <source>
        <strain evidence="6">JCM 9371</strain>
    </source>
</reference>
<keyword evidence="4" id="KW-0342">GTP-binding</keyword>
<comment type="similarity">
    <text evidence="1">Belongs to the GPN-loop GTPase family.</text>
</comment>
<keyword evidence="2" id="KW-0547">Nucleotide-binding</keyword>
<keyword evidence="6" id="KW-1185">Reference proteome</keyword>
<accession>A0ABW2XET5</accession>
<name>A0ABW2XET5_9ACTN</name>
<evidence type="ECO:0000256" key="4">
    <source>
        <dbReference type="ARBA" id="ARBA00023134"/>
    </source>
</evidence>
<gene>
    <name evidence="5" type="ORF">ACFQZM_00580</name>
</gene>
<evidence type="ECO:0000313" key="5">
    <source>
        <dbReference type="EMBL" id="MFD0682976.1"/>
    </source>
</evidence>
<keyword evidence="3" id="KW-0378">Hydrolase</keyword>
<dbReference type="PANTHER" id="PTHR42708:SF1">
    <property type="entry name" value="GLIDING MOTILITY PROTEIN MGLA"/>
    <property type="match status" value="1"/>
</dbReference>
<proteinExistence type="inferred from homology"/>
<sequence>MAFAPSDPAAAPALVTTKILIAGGFGVGKTTMVGSVSEIRPLHTEEPLTDRGVHVDDTSGVQAKTTTTVAMDFGRITLSDHLLLYLFGTPGQDRFWFMWDELAAGAIGAVVLADTRRLTGSFPAIDYFERRGLPFVVAVNCFDGADRHRPEDIAIALDLDPGVPVLLCDVRRRESSKEVLVALIEHVLSWTDPAAQPAAPAGGGAVPTG</sequence>
<dbReference type="RefSeq" id="WP_131757011.1">
    <property type="nucleotide sequence ID" value="NZ_CAACUY010000024.1"/>
</dbReference>
<dbReference type="Proteomes" id="UP001597063">
    <property type="component" value="Unassembled WGS sequence"/>
</dbReference>
<dbReference type="PANTHER" id="PTHR42708">
    <property type="entry name" value="ATP/GTP-BINDING PROTEIN-RELATED"/>
    <property type="match status" value="1"/>
</dbReference>